<accession>A0ABR3RG64</accession>
<evidence type="ECO:0000256" key="3">
    <source>
        <dbReference type="ARBA" id="ARBA00022448"/>
    </source>
</evidence>
<feature type="compositionally biased region" description="Polar residues" evidence="11">
    <location>
        <begin position="170"/>
        <end position="193"/>
    </location>
</feature>
<dbReference type="InterPro" id="IPR013112">
    <property type="entry name" value="FAD-bd_8"/>
</dbReference>
<keyword evidence="5" id="KW-0249">Electron transport</keyword>
<keyword evidence="3" id="KW-0813">Transport</keyword>
<dbReference type="PROSITE" id="PS51384">
    <property type="entry name" value="FAD_FR"/>
    <property type="match status" value="1"/>
</dbReference>
<evidence type="ECO:0000256" key="7">
    <source>
        <dbReference type="ARBA" id="ARBA00023002"/>
    </source>
</evidence>
<keyword evidence="10" id="KW-0325">Glycoprotein</keyword>
<dbReference type="SFLD" id="SFLDS00052">
    <property type="entry name" value="Ferric_Reductase_Domain"/>
    <property type="match status" value="1"/>
</dbReference>
<evidence type="ECO:0000256" key="11">
    <source>
        <dbReference type="SAM" id="MobiDB-lite"/>
    </source>
</evidence>
<evidence type="ECO:0000256" key="8">
    <source>
        <dbReference type="ARBA" id="ARBA00023065"/>
    </source>
</evidence>
<evidence type="ECO:0000313" key="14">
    <source>
        <dbReference type="EMBL" id="KAL1603352.1"/>
    </source>
</evidence>
<organism evidence="14 15">
    <name type="scientific">Nothophoma quercina</name>
    <dbReference type="NCBI Taxonomy" id="749835"/>
    <lineage>
        <taxon>Eukaryota</taxon>
        <taxon>Fungi</taxon>
        <taxon>Dikarya</taxon>
        <taxon>Ascomycota</taxon>
        <taxon>Pezizomycotina</taxon>
        <taxon>Dothideomycetes</taxon>
        <taxon>Pleosporomycetidae</taxon>
        <taxon>Pleosporales</taxon>
        <taxon>Pleosporineae</taxon>
        <taxon>Didymellaceae</taxon>
        <taxon>Nothophoma</taxon>
    </lineage>
</organism>
<reference evidence="14 15" key="1">
    <citation type="submission" date="2024-02" db="EMBL/GenBank/DDBJ databases">
        <title>De novo assembly and annotation of 12 fungi associated with fruit tree decline syndrome in Ontario, Canada.</title>
        <authorList>
            <person name="Sulman M."/>
            <person name="Ellouze W."/>
            <person name="Ilyukhin E."/>
        </authorList>
    </citation>
    <scope>NUCLEOTIDE SEQUENCE [LARGE SCALE GENOMIC DNA]</scope>
    <source>
        <strain evidence="14 15">M97-236</strain>
    </source>
</reference>
<name>A0ABR3RG64_9PLEO</name>
<evidence type="ECO:0000256" key="6">
    <source>
        <dbReference type="ARBA" id="ARBA00022989"/>
    </source>
</evidence>
<dbReference type="EMBL" id="JAKIXB020000012">
    <property type="protein sequence ID" value="KAL1603352.1"/>
    <property type="molecule type" value="Genomic_DNA"/>
</dbReference>
<feature type="region of interest" description="Disordered" evidence="11">
    <location>
        <begin position="170"/>
        <end position="201"/>
    </location>
</feature>
<comment type="caution">
    <text evidence="14">The sequence shown here is derived from an EMBL/GenBank/DDBJ whole genome shotgun (WGS) entry which is preliminary data.</text>
</comment>
<sequence>MIVDSGGLTEFLAYWKKHYFWNGELATIAMSLLLAFSFYGIRRAHYEIFLVTHIALSIAALWSMYYHVEVFTNGEWNIFIWPCLFIWIFDRMLRGLRILAFDWRFWNTKAVVSYDPTSNLVRMEVPMPRNQIPPKPGTYYYIYVLNDVFYAHQNHPFTLAYVTDPTESEQIPLSPVSSRPSTHRTNSVSSSESDALLKPKRSASSETSMIYLIRPYDGFTSRLRKHCPTRPKTLRVNIEGPYGHSVPLREYSNILFVVGGTGIAVPLSHIAHILSSDSTVQSVKIVWAVREHAFLTTMLSEFKALLSDERCTLEVHVTQDIEHKDDIPDHTQRGVAIVFGRPNVRLSVEEAAQDAEQQSLAIIACGPARMADEARKSSVEMLRKGFRGVEYFEESFKW</sequence>
<dbReference type="Pfam" id="PF08030">
    <property type="entry name" value="NAD_binding_6"/>
    <property type="match status" value="1"/>
</dbReference>
<gene>
    <name evidence="14" type="ORF">SLS59_004448</name>
</gene>
<dbReference type="Pfam" id="PF08022">
    <property type="entry name" value="FAD_binding_8"/>
    <property type="match status" value="1"/>
</dbReference>
<feature type="transmembrane region" description="Helical" evidence="12">
    <location>
        <begin position="20"/>
        <end position="41"/>
    </location>
</feature>
<dbReference type="Gene3D" id="3.40.50.80">
    <property type="entry name" value="Nucleotide-binding domain of ferredoxin-NADP reductase (FNR) module"/>
    <property type="match status" value="1"/>
</dbReference>
<evidence type="ECO:0000256" key="10">
    <source>
        <dbReference type="ARBA" id="ARBA00023180"/>
    </source>
</evidence>
<dbReference type="InterPro" id="IPR013121">
    <property type="entry name" value="Fe_red_NAD-bd_6"/>
</dbReference>
<dbReference type="InterPro" id="IPR013130">
    <property type="entry name" value="Fe3_Rdtase_TM_dom"/>
</dbReference>
<evidence type="ECO:0000313" key="15">
    <source>
        <dbReference type="Proteomes" id="UP001521222"/>
    </source>
</evidence>
<dbReference type="Pfam" id="PF01794">
    <property type="entry name" value="Ferric_reduct"/>
    <property type="match status" value="1"/>
</dbReference>
<keyword evidence="9 12" id="KW-0472">Membrane</keyword>
<evidence type="ECO:0000256" key="1">
    <source>
        <dbReference type="ARBA" id="ARBA00004141"/>
    </source>
</evidence>
<evidence type="ECO:0000256" key="4">
    <source>
        <dbReference type="ARBA" id="ARBA00022692"/>
    </source>
</evidence>
<dbReference type="InterPro" id="IPR017927">
    <property type="entry name" value="FAD-bd_FR_type"/>
</dbReference>
<dbReference type="SFLD" id="SFLDG01168">
    <property type="entry name" value="Ferric_reductase_subgroup_(FRE"/>
    <property type="match status" value="1"/>
</dbReference>
<keyword evidence="6 12" id="KW-1133">Transmembrane helix</keyword>
<dbReference type="PANTHER" id="PTHR32361:SF9">
    <property type="entry name" value="FERRIC REDUCTASE TRANSMEMBRANE COMPONENT 3-RELATED"/>
    <property type="match status" value="1"/>
</dbReference>
<dbReference type="SUPFAM" id="SSF52343">
    <property type="entry name" value="Ferredoxin reductase-like, C-terminal NADP-linked domain"/>
    <property type="match status" value="1"/>
</dbReference>
<keyword evidence="4 12" id="KW-0812">Transmembrane</keyword>
<feature type="domain" description="FAD-binding FR-type" evidence="13">
    <location>
        <begin position="101"/>
        <end position="248"/>
    </location>
</feature>
<feature type="transmembrane region" description="Helical" evidence="12">
    <location>
        <begin position="78"/>
        <end position="96"/>
    </location>
</feature>
<evidence type="ECO:0000256" key="9">
    <source>
        <dbReference type="ARBA" id="ARBA00023136"/>
    </source>
</evidence>
<keyword evidence="15" id="KW-1185">Reference proteome</keyword>
<keyword evidence="7" id="KW-0560">Oxidoreductase</keyword>
<dbReference type="InterPro" id="IPR051410">
    <property type="entry name" value="Ferric/Cupric_Reductase"/>
</dbReference>
<keyword evidence="8" id="KW-0406">Ion transport</keyword>
<dbReference type="PANTHER" id="PTHR32361">
    <property type="entry name" value="FERRIC/CUPRIC REDUCTASE TRANSMEMBRANE COMPONENT"/>
    <property type="match status" value="1"/>
</dbReference>
<evidence type="ECO:0000256" key="2">
    <source>
        <dbReference type="ARBA" id="ARBA00006278"/>
    </source>
</evidence>
<evidence type="ECO:0000256" key="12">
    <source>
        <dbReference type="SAM" id="Phobius"/>
    </source>
</evidence>
<comment type="subcellular location">
    <subcellularLocation>
        <location evidence="1">Membrane</location>
        <topology evidence="1">Multi-pass membrane protein</topology>
    </subcellularLocation>
</comment>
<dbReference type="Proteomes" id="UP001521222">
    <property type="component" value="Unassembled WGS sequence"/>
</dbReference>
<evidence type="ECO:0000259" key="13">
    <source>
        <dbReference type="PROSITE" id="PS51384"/>
    </source>
</evidence>
<dbReference type="InterPro" id="IPR039261">
    <property type="entry name" value="FNR_nucleotide-bd"/>
</dbReference>
<evidence type="ECO:0000256" key="5">
    <source>
        <dbReference type="ARBA" id="ARBA00022982"/>
    </source>
</evidence>
<feature type="transmembrane region" description="Helical" evidence="12">
    <location>
        <begin position="48"/>
        <end position="66"/>
    </location>
</feature>
<dbReference type="CDD" id="cd06186">
    <property type="entry name" value="NOX_Duox_like_FAD_NADP"/>
    <property type="match status" value="1"/>
</dbReference>
<protein>
    <recommendedName>
        <fullName evidence="13">FAD-binding FR-type domain-containing protein</fullName>
    </recommendedName>
</protein>
<comment type="similarity">
    <text evidence="2">Belongs to the ferric reductase (FRE) family.</text>
</comment>
<proteinExistence type="inferred from homology"/>